<dbReference type="SUPFAM" id="SSF103088">
    <property type="entry name" value="OmpA-like"/>
    <property type="match status" value="1"/>
</dbReference>
<keyword evidence="3" id="KW-0998">Cell outer membrane</keyword>
<evidence type="ECO:0000256" key="5">
    <source>
        <dbReference type="SAM" id="MobiDB-lite"/>
    </source>
</evidence>
<dbReference type="EMBL" id="BMIV01000005">
    <property type="protein sequence ID" value="GGF66624.1"/>
    <property type="molecule type" value="Genomic_DNA"/>
</dbReference>
<comment type="caution">
    <text evidence="7">The sequence shown here is derived from an EMBL/GenBank/DDBJ whole genome shotgun (WGS) entry which is preliminary data.</text>
</comment>
<keyword evidence="2 4" id="KW-0472">Membrane</keyword>
<proteinExistence type="predicted"/>
<dbReference type="CDD" id="cd07185">
    <property type="entry name" value="OmpA_C-like"/>
    <property type="match status" value="1"/>
</dbReference>
<feature type="region of interest" description="Disordered" evidence="5">
    <location>
        <begin position="674"/>
        <end position="707"/>
    </location>
</feature>
<protein>
    <submittedName>
        <fullName evidence="7">Membrane protein</fullName>
    </submittedName>
</protein>
<dbReference type="InterPro" id="IPR006311">
    <property type="entry name" value="TAT_signal"/>
</dbReference>
<gene>
    <name evidence="7" type="ORF">GCM10011402_18640</name>
</gene>
<dbReference type="RefSeq" id="WP_188714896.1">
    <property type="nucleotide sequence ID" value="NZ_BMIV01000005.1"/>
</dbReference>
<name>A0ABQ1VHZ3_9RHOB</name>
<dbReference type="Gene3D" id="3.30.1330.60">
    <property type="entry name" value="OmpA-like domain"/>
    <property type="match status" value="1"/>
</dbReference>
<organism evidence="7 8">
    <name type="scientific">Paracoccus acridae</name>
    <dbReference type="NCBI Taxonomy" id="1795310"/>
    <lineage>
        <taxon>Bacteria</taxon>
        <taxon>Pseudomonadati</taxon>
        <taxon>Pseudomonadota</taxon>
        <taxon>Alphaproteobacteria</taxon>
        <taxon>Rhodobacterales</taxon>
        <taxon>Paracoccaceae</taxon>
        <taxon>Paracoccus</taxon>
    </lineage>
</organism>
<evidence type="ECO:0000313" key="7">
    <source>
        <dbReference type="EMBL" id="GGF66624.1"/>
    </source>
</evidence>
<evidence type="ECO:0000256" key="1">
    <source>
        <dbReference type="ARBA" id="ARBA00004442"/>
    </source>
</evidence>
<sequence length="707" mass="74216">MASSRRRLLSPVTSILVLSAAGGLCWLGAEAAARYVEDRSRQDVELALHASGQNWVTVTTDGLQVRLTGTAPSEIDRFRAMTQAASAVDPSRVVDRMSVASADAITPPDFKIELLRNDQGISLIGLVPASTDRAGLLRMLRDETAAPQVTDLLETADYAVPEGWDAALQYGLRATQSMTQAKISIQPGSVTISALADSADEKGRLESALRRGAPKGITLVTDISAPRPVIAPFTLRFVKDGDGARFEACAADTEEGRDRIVAAAQAAGVPDVPACTLGLGSPSADWADAAVAAIGAVAGLGHGRVTLSDADIALTAPPSVPRPAFDAAVTGLQQALPSVFSLQSTLEQAPDDATPGPMEFTATLSDAQVLDMRGPISDDRMAETVDSLARARFPTVQADLTGDPWVPQGWTVRVIGAIEALDTLQTGSVRVTPDLIRVTGTSGDPGAPEAAAARLGERLGPGVQYELAIRYDRRLDLSLNLPDGPECVRQLNIIMSESEIGFEPSKAAIAGDPAPTLDRLAAVMAECADYQIEAGGHTDSQGSQGFNADLSRGRAQALVAAMADAGIDTSHMTARGYGESQPIASNETEEGREENRRIEFRLLSDHPVRSAPLPAPVTLSGLTTEPLPPDQPGSDLIGPVQPPAQPQMFGPEMPRVTVGPTAPATVGASEVFQTLDEREENIRLPVLTPTPDTPRPSPRPDEGPVAD</sequence>
<comment type="subcellular location">
    <subcellularLocation>
        <location evidence="1">Cell outer membrane</location>
    </subcellularLocation>
</comment>
<dbReference type="PRINTS" id="PR01021">
    <property type="entry name" value="OMPADOMAIN"/>
</dbReference>
<dbReference type="InterPro" id="IPR050330">
    <property type="entry name" value="Bact_OuterMem_StrucFunc"/>
</dbReference>
<dbReference type="PANTHER" id="PTHR30329:SF21">
    <property type="entry name" value="LIPOPROTEIN YIAD-RELATED"/>
    <property type="match status" value="1"/>
</dbReference>
<dbReference type="InterPro" id="IPR036737">
    <property type="entry name" value="OmpA-like_sf"/>
</dbReference>
<keyword evidence="8" id="KW-1185">Reference proteome</keyword>
<evidence type="ECO:0000256" key="3">
    <source>
        <dbReference type="ARBA" id="ARBA00023237"/>
    </source>
</evidence>
<dbReference type="PROSITE" id="PS51123">
    <property type="entry name" value="OMPA_2"/>
    <property type="match status" value="1"/>
</dbReference>
<accession>A0ABQ1VHZ3</accession>
<dbReference type="Proteomes" id="UP000640509">
    <property type="component" value="Unassembled WGS sequence"/>
</dbReference>
<feature type="region of interest" description="Disordered" evidence="5">
    <location>
        <begin position="607"/>
        <end position="630"/>
    </location>
</feature>
<dbReference type="Pfam" id="PF00691">
    <property type="entry name" value="OmpA"/>
    <property type="match status" value="1"/>
</dbReference>
<dbReference type="PANTHER" id="PTHR30329">
    <property type="entry name" value="STATOR ELEMENT OF FLAGELLAR MOTOR COMPLEX"/>
    <property type="match status" value="1"/>
</dbReference>
<feature type="region of interest" description="Disordered" evidence="5">
    <location>
        <begin position="574"/>
        <end position="594"/>
    </location>
</feature>
<evidence type="ECO:0000256" key="4">
    <source>
        <dbReference type="PROSITE-ProRule" id="PRU00473"/>
    </source>
</evidence>
<evidence type="ECO:0000259" key="6">
    <source>
        <dbReference type="PROSITE" id="PS51123"/>
    </source>
</evidence>
<dbReference type="InterPro" id="IPR006664">
    <property type="entry name" value="OMP_bac"/>
</dbReference>
<dbReference type="Gene3D" id="3.40.1520.20">
    <property type="match status" value="1"/>
</dbReference>
<feature type="compositionally biased region" description="Basic and acidic residues" evidence="5">
    <location>
        <begin position="698"/>
        <end position="707"/>
    </location>
</feature>
<evidence type="ECO:0000256" key="2">
    <source>
        <dbReference type="ARBA" id="ARBA00023136"/>
    </source>
</evidence>
<dbReference type="PROSITE" id="PS51318">
    <property type="entry name" value="TAT"/>
    <property type="match status" value="1"/>
</dbReference>
<feature type="domain" description="OmpA-like" evidence="6">
    <location>
        <begin position="489"/>
        <end position="606"/>
    </location>
</feature>
<dbReference type="InterPro" id="IPR006665">
    <property type="entry name" value="OmpA-like"/>
</dbReference>
<evidence type="ECO:0000313" key="8">
    <source>
        <dbReference type="Proteomes" id="UP000640509"/>
    </source>
</evidence>
<reference evidence="8" key="1">
    <citation type="journal article" date="2019" name="Int. J. Syst. Evol. Microbiol.">
        <title>The Global Catalogue of Microorganisms (GCM) 10K type strain sequencing project: providing services to taxonomists for standard genome sequencing and annotation.</title>
        <authorList>
            <consortium name="The Broad Institute Genomics Platform"/>
            <consortium name="The Broad Institute Genome Sequencing Center for Infectious Disease"/>
            <person name="Wu L."/>
            <person name="Ma J."/>
        </authorList>
    </citation>
    <scope>NUCLEOTIDE SEQUENCE [LARGE SCALE GENOMIC DNA]</scope>
    <source>
        <strain evidence="8">CGMCC 1.15419</strain>
    </source>
</reference>